<evidence type="ECO:0000256" key="2">
    <source>
        <dbReference type="ARBA" id="ARBA00009941"/>
    </source>
</evidence>
<evidence type="ECO:0000256" key="3">
    <source>
        <dbReference type="ARBA" id="ARBA00022502"/>
    </source>
</evidence>
<evidence type="ECO:0000256" key="1">
    <source>
        <dbReference type="ARBA" id="ARBA00004687"/>
    </source>
</evidence>
<comment type="caution">
    <text evidence="6">The sequence shown here is derived from an EMBL/GenBank/DDBJ whole genome shotgun (WGS) entry which is preliminary data.</text>
</comment>
<dbReference type="InterPro" id="IPR001096">
    <property type="entry name" value="Peptidase_C13"/>
</dbReference>
<dbReference type="AlphaFoldDB" id="A0A813JRL9"/>
<dbReference type="GO" id="GO:0006508">
    <property type="term" value="P:proteolysis"/>
    <property type="evidence" value="ECO:0007669"/>
    <property type="project" value="InterPro"/>
</dbReference>
<evidence type="ECO:0000313" key="7">
    <source>
        <dbReference type="Proteomes" id="UP000626109"/>
    </source>
</evidence>
<dbReference type="GO" id="GO:0016255">
    <property type="term" value="P:attachment of GPI anchor to protein"/>
    <property type="evidence" value="ECO:0007669"/>
    <property type="project" value="InterPro"/>
</dbReference>
<dbReference type="GO" id="GO:0006506">
    <property type="term" value="P:GPI anchor biosynthetic process"/>
    <property type="evidence" value="ECO:0007669"/>
    <property type="project" value="UniProtKB-UniPathway"/>
</dbReference>
<evidence type="ECO:0000313" key="6">
    <source>
        <dbReference type="EMBL" id="CAE8686970.1"/>
    </source>
</evidence>
<dbReference type="Pfam" id="PF01650">
    <property type="entry name" value="Peptidase_C13"/>
    <property type="match status" value="1"/>
</dbReference>
<feature type="signal peptide" evidence="5">
    <location>
        <begin position="1"/>
        <end position="18"/>
    </location>
</feature>
<accession>A0A813JRL9</accession>
<protein>
    <recommendedName>
        <fullName evidence="8">GPI-anchor transamidase</fullName>
    </recommendedName>
</protein>
<evidence type="ECO:0008006" key="8">
    <source>
        <dbReference type="Google" id="ProtNLM"/>
    </source>
</evidence>
<dbReference type="PANTHER" id="PTHR48067:SF1">
    <property type="entry name" value="GPI-ANCHOR TRANSAMIDASE"/>
    <property type="match status" value="1"/>
</dbReference>
<dbReference type="GO" id="GO:0042765">
    <property type="term" value="C:GPI-anchor transamidase complex"/>
    <property type="evidence" value="ECO:0007669"/>
    <property type="project" value="InterPro"/>
</dbReference>
<dbReference type="FunFam" id="3.40.50.1460:FF:000021">
    <property type="entry name" value="GPI-anchor transamidase"/>
    <property type="match status" value="1"/>
</dbReference>
<sequence>MAGVRWLLRLIAAAAVTAAGSESQDAGSVGAQRNNWAVLVDTSRYWYNYRHAANVLSFYHTVKRLGIPDSQILLMLAEDAPCNARNARPGTVFNDRHRRTNLYGEEVEVDYRGDEVNVENFIRLLTGRHHPSTPRNKRLLTDSSSNIFIFITGHSGDEFIKFQDWEEMTTNDIGDAFKQMEKQRRYGQIFWIADTCQASTLHKEFYSPGIVAYGSSRKNENSYSHHSDPEIGIALIDRFTYYALDGLQRMSPSSTETLESFTKWFRNDLLNSKPEMRTDLFGRDVGSTLLTEFLAANSRPLFQSNLLQLASDPRRGLDGLGTLGSQRLFGARSSERCLSGLSPKDGAGEASCLSAPGGWSSGGDASFAWDSPEVLLQALRSILPPKLLQALSSMVQGTGSPVMPHLVGAGAGATEGLGDAAVWLLGFAAVTTAGALLL</sequence>
<dbReference type="PANTHER" id="PTHR48067">
    <property type="entry name" value="GPI-ANCHOR TRANSAMIDASE"/>
    <property type="match status" value="1"/>
</dbReference>
<comment type="similarity">
    <text evidence="2">Belongs to the peptidase C13 family.</text>
</comment>
<proteinExistence type="inferred from homology"/>
<dbReference type="UniPathway" id="UPA00196"/>
<evidence type="ECO:0000256" key="5">
    <source>
        <dbReference type="SAM" id="SignalP"/>
    </source>
</evidence>
<feature type="chain" id="PRO_5032847485" description="GPI-anchor transamidase" evidence="5">
    <location>
        <begin position="19"/>
        <end position="438"/>
    </location>
</feature>
<dbReference type="EMBL" id="CAJNNW010026672">
    <property type="protein sequence ID" value="CAE8686970.1"/>
    <property type="molecule type" value="Genomic_DNA"/>
</dbReference>
<dbReference type="GO" id="GO:0003923">
    <property type="term" value="F:GPI-anchor transamidase activity"/>
    <property type="evidence" value="ECO:0007669"/>
    <property type="project" value="InterPro"/>
</dbReference>
<dbReference type="PRINTS" id="PR00776">
    <property type="entry name" value="HEMOGLOBNASE"/>
</dbReference>
<keyword evidence="4 5" id="KW-0732">Signal</keyword>
<dbReference type="Gene3D" id="3.40.50.1460">
    <property type="match status" value="1"/>
</dbReference>
<gene>
    <name evidence="6" type="ORF">PGLA2088_LOCUS25230</name>
</gene>
<dbReference type="Proteomes" id="UP000626109">
    <property type="component" value="Unassembled WGS sequence"/>
</dbReference>
<keyword evidence="3" id="KW-0337">GPI-anchor biosynthesis</keyword>
<name>A0A813JRL9_POLGL</name>
<organism evidence="6 7">
    <name type="scientific">Polarella glacialis</name>
    <name type="common">Dinoflagellate</name>
    <dbReference type="NCBI Taxonomy" id="89957"/>
    <lineage>
        <taxon>Eukaryota</taxon>
        <taxon>Sar</taxon>
        <taxon>Alveolata</taxon>
        <taxon>Dinophyceae</taxon>
        <taxon>Suessiales</taxon>
        <taxon>Suessiaceae</taxon>
        <taxon>Polarella</taxon>
    </lineage>
</organism>
<evidence type="ECO:0000256" key="4">
    <source>
        <dbReference type="ARBA" id="ARBA00022729"/>
    </source>
</evidence>
<comment type="pathway">
    <text evidence="1">Glycolipid biosynthesis; glycosylphosphatidylinositol-anchor biosynthesis.</text>
</comment>
<reference evidence="6" key="1">
    <citation type="submission" date="2021-02" db="EMBL/GenBank/DDBJ databases">
        <authorList>
            <person name="Dougan E. K."/>
            <person name="Rhodes N."/>
            <person name="Thang M."/>
            <person name="Chan C."/>
        </authorList>
    </citation>
    <scope>NUCLEOTIDE SEQUENCE</scope>
</reference>
<dbReference type="InterPro" id="IPR028361">
    <property type="entry name" value="GPI_transamidase"/>
</dbReference>